<dbReference type="EMBL" id="JAKRVX010000003">
    <property type="protein sequence ID" value="MCL9817063.1"/>
    <property type="molecule type" value="Genomic_DNA"/>
</dbReference>
<protein>
    <submittedName>
        <fullName evidence="2">Carbon-nitrogen family hydrolase</fullName>
    </submittedName>
</protein>
<dbReference type="Pfam" id="PF00795">
    <property type="entry name" value="CN_hydrolase"/>
    <property type="match status" value="1"/>
</dbReference>
<keyword evidence="2" id="KW-0378">Hydrolase</keyword>
<name>A0AAE3K8I1_9EURY</name>
<sequence>MTVSVALVQLDIEPVAVDTNLQRAAAAVETAAENGAELVVLPELFTIGFFEFDAYADSAVGLESPLVDRLRSIAVENGVGLVAGSFVEDLNASHTAGFDTPATEGYANTVTIFDADGSLEGVYRKRHLFGYESAEATLLVAGERETVVEFGELTLGISVCYDLRFPELYRSMIDSGVDTIIVPSAWPYPRTEHWETLGRARAIENLAYVLTANGVGTFGDSQLCGRSTIYDPWGTTLAGAGDDETIVTAELDPDRVAAIRADFPSLRDRRL</sequence>
<comment type="caution">
    <text evidence="2">The sequence shown here is derived from an EMBL/GenBank/DDBJ whole genome shotgun (WGS) entry which is preliminary data.</text>
</comment>
<evidence type="ECO:0000313" key="2">
    <source>
        <dbReference type="EMBL" id="MCL9817063.1"/>
    </source>
</evidence>
<organism evidence="2 3">
    <name type="scientific">Natronocalculus amylovorans</name>
    <dbReference type="NCBI Taxonomy" id="2917812"/>
    <lineage>
        <taxon>Archaea</taxon>
        <taxon>Methanobacteriati</taxon>
        <taxon>Methanobacteriota</taxon>
        <taxon>Stenosarchaea group</taxon>
        <taxon>Halobacteria</taxon>
        <taxon>Halobacteriales</taxon>
        <taxon>Haloferacaceae</taxon>
        <taxon>Natronocalculus</taxon>
    </lineage>
</organism>
<dbReference type="GO" id="GO:0016787">
    <property type="term" value="F:hydrolase activity"/>
    <property type="evidence" value="ECO:0007669"/>
    <property type="project" value="UniProtKB-KW"/>
</dbReference>
<dbReference type="SUPFAM" id="SSF56317">
    <property type="entry name" value="Carbon-nitrogen hydrolase"/>
    <property type="match status" value="1"/>
</dbReference>
<dbReference type="Gene3D" id="3.60.110.10">
    <property type="entry name" value="Carbon-nitrogen hydrolase"/>
    <property type="match status" value="1"/>
</dbReference>
<dbReference type="PROSITE" id="PS01227">
    <property type="entry name" value="UPF0012"/>
    <property type="match status" value="1"/>
</dbReference>
<dbReference type="PANTHER" id="PTHR23088:SF27">
    <property type="entry name" value="DEAMINATED GLUTATHIONE AMIDASE"/>
    <property type="match status" value="1"/>
</dbReference>
<dbReference type="InterPro" id="IPR001110">
    <property type="entry name" value="UPF0012_CS"/>
</dbReference>
<dbReference type="Proteomes" id="UP001203207">
    <property type="component" value="Unassembled WGS sequence"/>
</dbReference>
<dbReference type="CDD" id="cd07583">
    <property type="entry name" value="nitrilase_5"/>
    <property type="match status" value="1"/>
</dbReference>
<keyword evidence="3" id="KW-1185">Reference proteome</keyword>
<gene>
    <name evidence="2" type="ORF">AArcSt2_08925</name>
</gene>
<dbReference type="InterPro" id="IPR003010">
    <property type="entry name" value="C-N_Hydrolase"/>
</dbReference>
<dbReference type="PROSITE" id="PS50263">
    <property type="entry name" value="CN_HYDROLASE"/>
    <property type="match status" value="1"/>
</dbReference>
<proteinExistence type="predicted"/>
<reference evidence="2" key="1">
    <citation type="journal article" date="2022" name="Syst. Appl. Microbiol.">
        <title>Natronocalculus amylovorans gen. nov., sp. nov., and Natranaeroarchaeum aerophilus sp. nov., dominant culturable amylolytic natronoarchaea from hypersaline soda lakes in southwestern Siberia.</title>
        <authorList>
            <person name="Sorokin D.Y."/>
            <person name="Elcheninov A.G."/>
            <person name="Khizhniak T.V."/>
            <person name="Koenen M."/>
            <person name="Bale N.J."/>
            <person name="Damste J.S.S."/>
            <person name="Kublanov I.V."/>
        </authorList>
    </citation>
    <scope>NUCLEOTIDE SEQUENCE</scope>
    <source>
        <strain evidence="2">AArc-St2</strain>
    </source>
</reference>
<dbReference type="PANTHER" id="PTHR23088">
    <property type="entry name" value="NITRILASE-RELATED"/>
    <property type="match status" value="1"/>
</dbReference>
<feature type="domain" description="CN hydrolase" evidence="1">
    <location>
        <begin position="3"/>
        <end position="253"/>
    </location>
</feature>
<evidence type="ECO:0000259" key="1">
    <source>
        <dbReference type="PROSITE" id="PS50263"/>
    </source>
</evidence>
<dbReference type="RefSeq" id="WP_250584047.1">
    <property type="nucleotide sequence ID" value="NZ_JAKRVX010000003.1"/>
</dbReference>
<dbReference type="AlphaFoldDB" id="A0AAE3K8I1"/>
<accession>A0AAE3K8I1</accession>
<evidence type="ECO:0000313" key="3">
    <source>
        <dbReference type="Proteomes" id="UP001203207"/>
    </source>
</evidence>
<dbReference type="InterPro" id="IPR036526">
    <property type="entry name" value="C-N_Hydrolase_sf"/>
</dbReference>
<reference evidence="2" key="2">
    <citation type="submission" date="2022-02" db="EMBL/GenBank/DDBJ databases">
        <authorList>
            <person name="Elcheninov A.G."/>
            <person name="Sorokin D.Y."/>
            <person name="Kublanov I.V."/>
        </authorList>
    </citation>
    <scope>NUCLEOTIDE SEQUENCE</scope>
    <source>
        <strain evidence="2">AArc-St2</strain>
    </source>
</reference>